<dbReference type="WBParaSite" id="ACAC_0001106601-mRNA-1">
    <property type="protein sequence ID" value="ACAC_0001106601-mRNA-1"/>
    <property type="gene ID" value="ACAC_0001106601"/>
</dbReference>
<reference evidence="1" key="1">
    <citation type="submission" date="2012-09" db="EMBL/GenBank/DDBJ databases">
        <authorList>
            <person name="Martin A.A."/>
        </authorList>
    </citation>
    <scope>NUCLEOTIDE SEQUENCE</scope>
</reference>
<sequence>MSLMFLSYRHCYRHRFLLRVHEIESRASNFSMPPIEVFLQSSSRTERFNNPDDLLTFIISEQEMSQFVQLCSRRLDHEASIAIESRFECGPRYRFHIVDDIKTETIRNHFMFRENEWMFSSEKGRSALRNQTGKDRLAVVTLSRTQNYSSLEEVKNELGPFAIRFDPRRNSGLVRFPF</sequence>
<protein>
    <submittedName>
        <fullName evidence="2">RGS domain-containing protein</fullName>
    </submittedName>
</protein>
<name>A0A0K0DIE9_ANGCA</name>
<accession>A0A0K0DIE9</accession>
<keyword evidence="1" id="KW-1185">Reference proteome</keyword>
<proteinExistence type="predicted"/>
<reference evidence="2" key="2">
    <citation type="submission" date="2017-02" db="UniProtKB">
        <authorList>
            <consortium name="WormBaseParasite"/>
        </authorList>
    </citation>
    <scope>IDENTIFICATION</scope>
</reference>
<evidence type="ECO:0000313" key="2">
    <source>
        <dbReference type="WBParaSite" id="ACAC_0001106601-mRNA-1"/>
    </source>
</evidence>
<dbReference type="AlphaFoldDB" id="A0A0K0DIE9"/>
<dbReference type="Proteomes" id="UP000035642">
    <property type="component" value="Unassembled WGS sequence"/>
</dbReference>
<dbReference type="STRING" id="6313.A0A0K0DIE9"/>
<evidence type="ECO:0000313" key="1">
    <source>
        <dbReference type="Proteomes" id="UP000035642"/>
    </source>
</evidence>
<organism evidence="1 2">
    <name type="scientific">Angiostrongylus cantonensis</name>
    <name type="common">Rat lungworm</name>
    <dbReference type="NCBI Taxonomy" id="6313"/>
    <lineage>
        <taxon>Eukaryota</taxon>
        <taxon>Metazoa</taxon>
        <taxon>Ecdysozoa</taxon>
        <taxon>Nematoda</taxon>
        <taxon>Chromadorea</taxon>
        <taxon>Rhabditida</taxon>
        <taxon>Rhabditina</taxon>
        <taxon>Rhabditomorpha</taxon>
        <taxon>Strongyloidea</taxon>
        <taxon>Metastrongylidae</taxon>
        <taxon>Angiostrongylus</taxon>
    </lineage>
</organism>